<name>A0A443NWA2_9MAGN</name>
<evidence type="ECO:0000313" key="2">
    <source>
        <dbReference type="Proteomes" id="UP000283530"/>
    </source>
</evidence>
<dbReference type="PANTHER" id="PTHR34940">
    <property type="entry name" value="PHOTOSYSTEM II 5 KDA PROTEIN, CHLOROPLASTIC"/>
    <property type="match status" value="1"/>
</dbReference>
<organism evidence="1 2">
    <name type="scientific">Cinnamomum micranthum f. kanehirae</name>
    <dbReference type="NCBI Taxonomy" id="337451"/>
    <lineage>
        <taxon>Eukaryota</taxon>
        <taxon>Viridiplantae</taxon>
        <taxon>Streptophyta</taxon>
        <taxon>Embryophyta</taxon>
        <taxon>Tracheophyta</taxon>
        <taxon>Spermatophyta</taxon>
        <taxon>Magnoliopsida</taxon>
        <taxon>Magnoliidae</taxon>
        <taxon>Laurales</taxon>
        <taxon>Lauraceae</taxon>
        <taxon>Cinnamomum</taxon>
    </lineage>
</organism>
<dbReference type="EMBL" id="QPKB01000004">
    <property type="protein sequence ID" value="RWR82818.1"/>
    <property type="molecule type" value="Genomic_DNA"/>
</dbReference>
<accession>A0A443NWA2</accession>
<keyword evidence="2" id="KW-1185">Reference proteome</keyword>
<protein>
    <submittedName>
        <fullName evidence="1">Photosystem II protein, chloroplastic</fullName>
    </submittedName>
</protein>
<dbReference type="STRING" id="337451.A0A443NWA2"/>
<gene>
    <name evidence="1" type="ORF">CKAN_01155400</name>
</gene>
<sequence length="111" mass="11630">MASITMTASLLGGISLCERPSVHHRRAIMAKAMKTEAADRAVKLNCDEATNKANNGRREVMFAAAAAAICCIASGHGDAMAADGPKPGTPEAKKFYAPVCVTMPTARICHK</sequence>
<dbReference type="AlphaFoldDB" id="A0A443NWA2"/>
<evidence type="ECO:0000313" key="1">
    <source>
        <dbReference type="EMBL" id="RWR82818.1"/>
    </source>
</evidence>
<dbReference type="Proteomes" id="UP000283530">
    <property type="component" value="Unassembled WGS sequence"/>
</dbReference>
<dbReference type="InterPro" id="IPR040296">
    <property type="entry name" value="PSBT"/>
</dbReference>
<dbReference type="PANTHER" id="PTHR34940:SF4">
    <property type="entry name" value="OS02G0581100 PROTEIN"/>
    <property type="match status" value="1"/>
</dbReference>
<reference evidence="1 2" key="1">
    <citation type="journal article" date="2019" name="Nat. Plants">
        <title>Stout camphor tree genome fills gaps in understanding of flowering plant genome evolution.</title>
        <authorList>
            <person name="Chaw S.M."/>
            <person name="Liu Y.C."/>
            <person name="Wu Y.W."/>
            <person name="Wang H.Y."/>
            <person name="Lin C.I."/>
            <person name="Wu C.S."/>
            <person name="Ke H.M."/>
            <person name="Chang L.Y."/>
            <person name="Hsu C.Y."/>
            <person name="Yang H.T."/>
            <person name="Sudianto E."/>
            <person name="Hsu M.H."/>
            <person name="Wu K.P."/>
            <person name="Wang L.N."/>
            <person name="Leebens-Mack J.H."/>
            <person name="Tsai I.J."/>
        </authorList>
    </citation>
    <scope>NUCLEOTIDE SEQUENCE [LARGE SCALE GENOMIC DNA]</scope>
    <source>
        <strain evidence="2">cv. Chaw 1501</strain>
        <tissue evidence="1">Young leaves</tissue>
    </source>
</reference>
<dbReference type="OrthoDB" id="686716at2759"/>
<proteinExistence type="predicted"/>
<comment type="caution">
    <text evidence="1">The sequence shown here is derived from an EMBL/GenBank/DDBJ whole genome shotgun (WGS) entry which is preliminary data.</text>
</comment>